<reference evidence="1 2" key="1">
    <citation type="submission" date="2018-12" db="EMBL/GenBank/DDBJ databases">
        <title>Croceicoccus ponticola sp. nov., a lipolytic bacterium isolated from seawater.</title>
        <authorList>
            <person name="Yoon J.-H."/>
        </authorList>
    </citation>
    <scope>NUCLEOTIDE SEQUENCE [LARGE SCALE GENOMIC DNA]</scope>
    <source>
        <strain evidence="1 2">GM-16</strain>
    </source>
</reference>
<gene>
    <name evidence="1" type="ORF">EKN06_01660</name>
</gene>
<keyword evidence="2" id="KW-1185">Reference proteome</keyword>
<name>A0A437H082_9SPHN</name>
<accession>A0A437H082</accession>
<dbReference type="EMBL" id="RXOL01000001">
    <property type="protein sequence ID" value="RVQ68952.1"/>
    <property type="molecule type" value="Genomic_DNA"/>
</dbReference>
<protein>
    <recommendedName>
        <fullName evidence="3">Peptidase M15</fullName>
    </recommendedName>
</protein>
<dbReference type="Proteomes" id="UP000283003">
    <property type="component" value="Unassembled WGS sequence"/>
</dbReference>
<comment type="caution">
    <text evidence="1">The sequence shown here is derived from an EMBL/GenBank/DDBJ whole genome shotgun (WGS) entry which is preliminary data.</text>
</comment>
<evidence type="ECO:0008006" key="3">
    <source>
        <dbReference type="Google" id="ProtNLM"/>
    </source>
</evidence>
<dbReference type="OrthoDB" id="7171572at2"/>
<proteinExistence type="predicted"/>
<dbReference type="InterPro" id="IPR009045">
    <property type="entry name" value="Zn_M74/Hedgehog-like"/>
</dbReference>
<sequence length="208" mass="24304">MIDNRKRVRQLEEIGRIRLSENFFLRDFLHSEIAAVFGIGNEPDDVDLAVAAGRRLCNELLEPLHCTFGKVCIRSGYRSRQLNALGHRLRLGCASNERNRASHIWDARDAQGRMGATATIVIPWFVDRLQEGLDWRAMAWWVHDHLPYSYMCFYPRLGAFNLQSREEPERRVLSWREPKGVVDLDDMVAAERFRESYQIFPDFRHADV</sequence>
<dbReference type="RefSeq" id="WP_127611138.1">
    <property type="nucleotide sequence ID" value="NZ_RXOL01000001.1"/>
</dbReference>
<dbReference type="SUPFAM" id="SSF55166">
    <property type="entry name" value="Hedgehog/DD-peptidase"/>
    <property type="match status" value="1"/>
</dbReference>
<evidence type="ECO:0000313" key="2">
    <source>
        <dbReference type="Proteomes" id="UP000283003"/>
    </source>
</evidence>
<evidence type="ECO:0000313" key="1">
    <source>
        <dbReference type="EMBL" id="RVQ68952.1"/>
    </source>
</evidence>
<dbReference type="AlphaFoldDB" id="A0A437H082"/>
<organism evidence="1 2">
    <name type="scientific">Croceicoccus ponticola</name>
    <dbReference type="NCBI Taxonomy" id="2217664"/>
    <lineage>
        <taxon>Bacteria</taxon>
        <taxon>Pseudomonadati</taxon>
        <taxon>Pseudomonadota</taxon>
        <taxon>Alphaproteobacteria</taxon>
        <taxon>Sphingomonadales</taxon>
        <taxon>Erythrobacteraceae</taxon>
        <taxon>Croceicoccus</taxon>
    </lineage>
</organism>